<evidence type="ECO:0000256" key="7">
    <source>
        <dbReference type="ARBA" id="ARBA00023242"/>
    </source>
</evidence>
<evidence type="ECO:0000256" key="6">
    <source>
        <dbReference type="ARBA" id="ARBA00023004"/>
    </source>
</evidence>
<dbReference type="GO" id="GO:0046872">
    <property type="term" value="F:metal ion binding"/>
    <property type="evidence" value="ECO:0007669"/>
    <property type="project" value="UniProtKB-KW"/>
</dbReference>
<dbReference type="SUPFAM" id="SSF51197">
    <property type="entry name" value="Clavaminate synthase-like"/>
    <property type="match status" value="1"/>
</dbReference>
<dbReference type="PROSITE" id="PS51471">
    <property type="entry name" value="FE2OG_OXY"/>
    <property type="match status" value="1"/>
</dbReference>
<name>G7DT45_MIXOS</name>
<dbReference type="STRING" id="764103.G7DT45"/>
<dbReference type="Proteomes" id="UP000009131">
    <property type="component" value="Unassembled WGS sequence"/>
</dbReference>
<dbReference type="HOGENOM" id="CLU_059836_0_0_1"/>
<evidence type="ECO:0000256" key="5">
    <source>
        <dbReference type="ARBA" id="ARBA00023002"/>
    </source>
</evidence>
<protein>
    <recommendedName>
        <fullName evidence="8">Fe2OG dioxygenase domain-containing protein</fullName>
    </recommendedName>
</protein>
<dbReference type="PANTHER" id="PTHR46030">
    <property type="entry name" value="ALPHA-KETOGLUTARATE-DEPENDENT DIOXYGENASE ALKB HOMOLOG 6"/>
    <property type="match status" value="1"/>
</dbReference>
<keyword evidence="7" id="KW-0539">Nucleus</keyword>
<accession>G7DT45</accession>
<feature type="domain" description="Fe2OG dioxygenase" evidence="8">
    <location>
        <begin position="112"/>
        <end position="243"/>
    </location>
</feature>
<gene>
    <name evidence="9" type="primary">Mo00570</name>
    <name evidence="9" type="ORF">E5Q_00570</name>
</gene>
<reference evidence="9 10" key="2">
    <citation type="journal article" date="2012" name="Open Biol.">
        <title>Characteristics of nucleosomes and linker DNA regions on the genome of the basidiomycete Mixia osmundae revealed by mono- and dinucleosome mapping.</title>
        <authorList>
            <person name="Nishida H."/>
            <person name="Kondo S."/>
            <person name="Matsumoto T."/>
            <person name="Suzuki Y."/>
            <person name="Yoshikawa H."/>
            <person name="Taylor T.D."/>
            <person name="Sugiyama J."/>
        </authorList>
    </citation>
    <scope>NUCLEOTIDE SEQUENCE [LARGE SCALE GENOMIC DNA]</scope>
    <source>
        <strain evidence="10">CBS 9802 / IAM 14324 / JCM 22182 / KY 12970</strain>
    </source>
</reference>
<evidence type="ECO:0000256" key="1">
    <source>
        <dbReference type="ARBA" id="ARBA00004123"/>
    </source>
</evidence>
<keyword evidence="3" id="KW-0479">Metal-binding</keyword>
<dbReference type="AlphaFoldDB" id="G7DT45"/>
<comment type="subcellular location">
    <subcellularLocation>
        <location evidence="1">Nucleus</location>
    </subcellularLocation>
</comment>
<dbReference type="PANTHER" id="PTHR46030:SF1">
    <property type="entry name" value="ALPHA-KETOGLUTARATE-DEPENDENT DIOXYGENASE ALKB HOMOLOG 6"/>
    <property type="match status" value="1"/>
</dbReference>
<organism evidence="9 10">
    <name type="scientific">Mixia osmundae (strain CBS 9802 / IAM 14324 / JCM 22182 / KY 12970)</name>
    <dbReference type="NCBI Taxonomy" id="764103"/>
    <lineage>
        <taxon>Eukaryota</taxon>
        <taxon>Fungi</taxon>
        <taxon>Dikarya</taxon>
        <taxon>Basidiomycota</taxon>
        <taxon>Pucciniomycotina</taxon>
        <taxon>Mixiomycetes</taxon>
        <taxon>Mixiales</taxon>
        <taxon>Mixiaceae</taxon>
        <taxon>Mixia</taxon>
    </lineage>
</organism>
<evidence type="ECO:0000313" key="10">
    <source>
        <dbReference type="Proteomes" id="UP000009131"/>
    </source>
</evidence>
<evidence type="ECO:0000256" key="2">
    <source>
        <dbReference type="ARBA" id="ARBA00007879"/>
    </source>
</evidence>
<dbReference type="Gene3D" id="2.60.120.590">
    <property type="entry name" value="Alpha-ketoglutarate-dependent dioxygenase AlkB-like"/>
    <property type="match status" value="1"/>
</dbReference>
<evidence type="ECO:0000256" key="3">
    <source>
        <dbReference type="ARBA" id="ARBA00022723"/>
    </source>
</evidence>
<keyword evidence="6" id="KW-0408">Iron</keyword>
<dbReference type="InterPro" id="IPR032862">
    <property type="entry name" value="ALKBH6"/>
</dbReference>
<keyword evidence="10" id="KW-1185">Reference proteome</keyword>
<comment type="similarity">
    <text evidence="2">Belongs to the alkB family.</text>
</comment>
<dbReference type="InParanoid" id="G7DT45"/>
<dbReference type="OMA" id="KSPKTKW"/>
<evidence type="ECO:0000256" key="4">
    <source>
        <dbReference type="ARBA" id="ARBA00022964"/>
    </source>
</evidence>
<evidence type="ECO:0000259" key="8">
    <source>
        <dbReference type="PROSITE" id="PS51471"/>
    </source>
</evidence>
<proteinExistence type="inferred from homology"/>
<keyword evidence="4" id="KW-0223">Dioxygenase</keyword>
<dbReference type="InterPro" id="IPR037151">
    <property type="entry name" value="AlkB-like_sf"/>
</dbReference>
<comment type="caution">
    <text evidence="9">The sequence shown here is derived from an EMBL/GenBank/DDBJ whole genome shotgun (WGS) entry which is preliminary data.</text>
</comment>
<dbReference type="GO" id="GO:0051213">
    <property type="term" value="F:dioxygenase activity"/>
    <property type="evidence" value="ECO:0007669"/>
    <property type="project" value="UniProtKB-KW"/>
</dbReference>
<reference evidence="9 10" key="1">
    <citation type="journal article" date="2011" name="J. Gen. Appl. Microbiol.">
        <title>Draft genome sequencing of the enigmatic basidiomycete Mixia osmundae.</title>
        <authorList>
            <person name="Nishida H."/>
            <person name="Nagatsuka Y."/>
            <person name="Sugiyama J."/>
        </authorList>
    </citation>
    <scope>NUCLEOTIDE SEQUENCE [LARGE SCALE GENOMIC DNA]</scope>
    <source>
        <strain evidence="10">CBS 9802 / IAM 14324 / JCM 22182 / KY 12970</strain>
    </source>
</reference>
<dbReference type="RefSeq" id="XP_014571324.1">
    <property type="nucleotide sequence ID" value="XM_014715838.1"/>
</dbReference>
<evidence type="ECO:0000313" key="9">
    <source>
        <dbReference type="EMBL" id="GAA93924.1"/>
    </source>
</evidence>
<dbReference type="InterPro" id="IPR027450">
    <property type="entry name" value="AlkB-like"/>
</dbReference>
<keyword evidence="5" id="KW-0560">Oxidoreductase</keyword>
<dbReference type="Pfam" id="PF13532">
    <property type="entry name" value="2OG-FeII_Oxy_2"/>
    <property type="match status" value="1"/>
</dbReference>
<dbReference type="EMBL" id="BABT02000025">
    <property type="protein sequence ID" value="GAA93924.1"/>
    <property type="molecule type" value="Genomic_DNA"/>
</dbReference>
<dbReference type="GO" id="GO:0005634">
    <property type="term" value="C:nucleus"/>
    <property type="evidence" value="ECO:0007669"/>
    <property type="project" value="UniProtKB-SubCell"/>
</dbReference>
<dbReference type="eggNOG" id="KOG3200">
    <property type="taxonomic scope" value="Eukaryota"/>
</dbReference>
<dbReference type="OrthoDB" id="412814at2759"/>
<sequence length="249" mass="27163">MLSAVPGPVEGLSYLPDFISIADEAHLLSKIEEIGGVELDSAAGQRIYRDRGTCAGWKDLNGRRSMYFGGTILPRTSTLVPVAMPPFMQASYPHILDKIAQLGLYDTCKTSRPNHVLLNEYLPGQGIAAHEDGDAYHPVVCTLSLGSGTILELYEYEGQATEEARTILPDPIMSIYAERRSLLVLSGAAYTACLHGIAARQVDSAEQIQRCANVRAGLTSSALPASQDVDRRRRVSLTMRHVPKVKRLL</sequence>
<dbReference type="InterPro" id="IPR005123">
    <property type="entry name" value="Oxoglu/Fe-dep_dioxygenase_dom"/>
</dbReference>